<organism evidence="2 3">
    <name type="scientific">Clonorchis sinensis</name>
    <name type="common">Chinese liver fluke</name>
    <dbReference type="NCBI Taxonomy" id="79923"/>
    <lineage>
        <taxon>Eukaryota</taxon>
        <taxon>Metazoa</taxon>
        <taxon>Spiralia</taxon>
        <taxon>Lophotrochozoa</taxon>
        <taxon>Platyhelminthes</taxon>
        <taxon>Trematoda</taxon>
        <taxon>Digenea</taxon>
        <taxon>Opisthorchiida</taxon>
        <taxon>Opisthorchiata</taxon>
        <taxon>Opisthorchiidae</taxon>
        <taxon>Clonorchis</taxon>
    </lineage>
</organism>
<evidence type="ECO:0000313" key="2">
    <source>
        <dbReference type="EMBL" id="GAA49761.1"/>
    </source>
</evidence>
<feature type="region of interest" description="Disordered" evidence="1">
    <location>
        <begin position="185"/>
        <end position="204"/>
    </location>
</feature>
<dbReference type="Proteomes" id="UP000008909">
    <property type="component" value="Unassembled WGS sequence"/>
</dbReference>
<reference evidence="2" key="1">
    <citation type="journal article" date="2011" name="Genome Biol.">
        <title>The draft genome of the carcinogenic human liver fluke Clonorchis sinensis.</title>
        <authorList>
            <person name="Wang X."/>
            <person name="Chen W."/>
            <person name="Huang Y."/>
            <person name="Sun J."/>
            <person name="Men J."/>
            <person name="Liu H."/>
            <person name="Luo F."/>
            <person name="Guo L."/>
            <person name="Lv X."/>
            <person name="Deng C."/>
            <person name="Zhou C."/>
            <person name="Fan Y."/>
            <person name="Li X."/>
            <person name="Huang L."/>
            <person name="Hu Y."/>
            <person name="Liang C."/>
            <person name="Hu X."/>
            <person name="Xu J."/>
            <person name="Yu X."/>
        </authorList>
    </citation>
    <scope>NUCLEOTIDE SEQUENCE [LARGE SCALE GENOMIC DNA]</scope>
    <source>
        <strain evidence="2">Henan</strain>
    </source>
</reference>
<keyword evidence="3" id="KW-1185">Reference proteome</keyword>
<proteinExistence type="predicted"/>
<protein>
    <submittedName>
        <fullName evidence="2">Uncharacterized protein</fullName>
    </submittedName>
</protein>
<dbReference type="AlphaFoldDB" id="G7Y9X7"/>
<name>G7Y9X7_CLOSI</name>
<dbReference type="EMBL" id="DF142983">
    <property type="protein sequence ID" value="GAA49761.1"/>
    <property type="molecule type" value="Genomic_DNA"/>
</dbReference>
<evidence type="ECO:0000313" key="3">
    <source>
        <dbReference type="Proteomes" id="UP000008909"/>
    </source>
</evidence>
<reference key="2">
    <citation type="submission" date="2011-10" db="EMBL/GenBank/DDBJ databases">
        <title>The genome and transcriptome sequence of Clonorchis sinensis provide insights into the carcinogenic liver fluke.</title>
        <authorList>
            <person name="Wang X."/>
            <person name="Huang Y."/>
            <person name="Chen W."/>
            <person name="Liu H."/>
            <person name="Guo L."/>
            <person name="Chen Y."/>
            <person name="Luo F."/>
            <person name="Zhou W."/>
            <person name="Sun J."/>
            <person name="Mao Q."/>
            <person name="Liang P."/>
            <person name="Zhou C."/>
            <person name="Tian Y."/>
            <person name="Men J."/>
            <person name="Lv X."/>
            <person name="Huang L."/>
            <person name="Zhou J."/>
            <person name="Hu Y."/>
            <person name="Li R."/>
            <person name="Zhang F."/>
            <person name="Lei H."/>
            <person name="Li X."/>
            <person name="Hu X."/>
            <person name="Liang C."/>
            <person name="Xu J."/>
            <person name="Wu Z."/>
            <person name="Yu X."/>
        </authorList>
    </citation>
    <scope>NUCLEOTIDE SEQUENCE</scope>
    <source>
        <strain>Henan</strain>
    </source>
</reference>
<accession>G7Y9X7</accession>
<sequence>MREFLFLNGFVRLTFPVGNTHLVKCDVDAQSCHIIPIIVSSETKALEPLRGRFHTNLLDLSLGLSHFRGLSLCTTRKSITFCTVHVPACLLSPTHSFNSLFSRHNIDIDPYAILRSRTLRRRASNMPKVFSGGLKTKASKMREHIEHQSSNKEEGSVCHRSAQTSVKSRTDIVRNNIAKEADNSFEEVGKPASLPARQTDDTSIPQTKQLYERDTYSAPEYIQGGSVNRAIDISRYRTASFGHPNEKSFYSEYIQEIHVMDILSYLDLHRHEIREGDSVLVPQSALEQYDEMACEPGSSSYYLEPFYMAIVEDGYERRCAKKGATCFEGSDTAIQSIRCNILSPSNEGGVNLFQKQLLQKAVTTLLIDGQPSWSQLVNNKLPVHEAMFSVVSLLTVRVIPFENEHAGRIQAKSDSLPTFQKDALKRIIPNVHTFGYQEKFSAGQLYKVRPNAAVWIPSWLVTKLSQKRQSSVSAKNLPDDFGKDAREFTPTENLRCDALPIKPFHSLLPHAHGDTTLSPIKADYTTQQMEEMAENIQPACNKTFSESIPLSSSSGDDGEQDQPPGVVEKTWSLSKFEDTEGRRIYREFRNAFKSVDRTSAFKIKGIDWPGSQHRQSQKPERPHWKYWGHKPIPDLLDPPFHEPYRDNPDRRYATIATDIVGRPDVHFSSVSSRPMQPFNYRDSTRIHLALREPSTFLADSRSEWQRSTPSVRSPIRSYAQEGVSKYGSDFSHLITYNVAVPKDIPRIIHDRNNILEPPVSDF</sequence>
<gene>
    <name evidence="2" type="ORF">CLF_103531</name>
</gene>
<feature type="region of interest" description="Disordered" evidence="1">
    <location>
        <begin position="545"/>
        <end position="567"/>
    </location>
</feature>
<evidence type="ECO:0000256" key="1">
    <source>
        <dbReference type="SAM" id="MobiDB-lite"/>
    </source>
</evidence>